<dbReference type="Pfam" id="PF13359">
    <property type="entry name" value="DDE_Tnp_4"/>
    <property type="match status" value="1"/>
</dbReference>
<protein>
    <submittedName>
        <fullName evidence="8">Uncharacterized protein</fullName>
    </submittedName>
</protein>
<name>A0A6S7GA13_PARCT</name>
<sequence>MQRIGKNIEKLIVNPLILGDSAFPFRIWLMKPYGHATLSPKENNFNYRLSRARMVTERAFGQLKSRWRILHRRSECEPESVKETALTCVVLHNLCIANGDNLPQHVDLLCNYPKNQRDREKVRKLLQMRSCARTKDSSKAAEAIRAALAEKLWKEKEGGGVV</sequence>
<dbReference type="GO" id="GO:0005634">
    <property type="term" value="C:nucleus"/>
    <property type="evidence" value="ECO:0007669"/>
    <property type="project" value="UniProtKB-SubCell"/>
</dbReference>
<accession>A0A6S7GA13</accession>
<evidence type="ECO:0000256" key="4">
    <source>
        <dbReference type="ARBA" id="ARBA00022722"/>
    </source>
</evidence>
<dbReference type="AlphaFoldDB" id="A0A6S7GA13"/>
<dbReference type="PANTHER" id="PTHR22930:SF85">
    <property type="entry name" value="GH03217P-RELATED"/>
    <property type="match status" value="1"/>
</dbReference>
<evidence type="ECO:0000256" key="1">
    <source>
        <dbReference type="ARBA" id="ARBA00001968"/>
    </source>
</evidence>
<organism evidence="8 9">
    <name type="scientific">Paramuricea clavata</name>
    <name type="common">Red gorgonian</name>
    <name type="synonym">Violescent sea-whip</name>
    <dbReference type="NCBI Taxonomy" id="317549"/>
    <lineage>
        <taxon>Eukaryota</taxon>
        <taxon>Metazoa</taxon>
        <taxon>Cnidaria</taxon>
        <taxon>Anthozoa</taxon>
        <taxon>Octocorallia</taxon>
        <taxon>Malacalcyonacea</taxon>
        <taxon>Plexauridae</taxon>
        <taxon>Paramuricea</taxon>
    </lineage>
</organism>
<dbReference type="GO" id="GO:0016787">
    <property type="term" value="F:hydrolase activity"/>
    <property type="evidence" value="ECO:0007669"/>
    <property type="project" value="UniProtKB-KW"/>
</dbReference>
<keyword evidence="6" id="KW-0378">Hydrolase</keyword>
<evidence type="ECO:0000256" key="5">
    <source>
        <dbReference type="ARBA" id="ARBA00022723"/>
    </source>
</evidence>
<proteinExistence type="inferred from homology"/>
<evidence type="ECO:0000256" key="3">
    <source>
        <dbReference type="ARBA" id="ARBA00006958"/>
    </source>
</evidence>
<dbReference type="InterPro" id="IPR027806">
    <property type="entry name" value="HARBI1_dom"/>
</dbReference>
<gene>
    <name evidence="8" type="ORF">PACLA_8A020773</name>
</gene>
<evidence type="ECO:0000256" key="6">
    <source>
        <dbReference type="ARBA" id="ARBA00022801"/>
    </source>
</evidence>
<keyword evidence="9" id="KW-1185">Reference proteome</keyword>
<dbReference type="GO" id="GO:0046872">
    <property type="term" value="F:metal ion binding"/>
    <property type="evidence" value="ECO:0007669"/>
    <property type="project" value="UniProtKB-KW"/>
</dbReference>
<evidence type="ECO:0000256" key="2">
    <source>
        <dbReference type="ARBA" id="ARBA00004123"/>
    </source>
</evidence>
<dbReference type="GO" id="GO:0004518">
    <property type="term" value="F:nuclease activity"/>
    <property type="evidence" value="ECO:0007669"/>
    <property type="project" value="UniProtKB-KW"/>
</dbReference>
<keyword evidence="4" id="KW-0540">Nuclease</keyword>
<dbReference type="PANTHER" id="PTHR22930">
    <property type="match status" value="1"/>
</dbReference>
<evidence type="ECO:0000256" key="7">
    <source>
        <dbReference type="ARBA" id="ARBA00023242"/>
    </source>
</evidence>
<dbReference type="EMBL" id="CACRXK020001344">
    <property type="protein sequence ID" value="CAB3988565.1"/>
    <property type="molecule type" value="Genomic_DNA"/>
</dbReference>
<comment type="similarity">
    <text evidence="3">Belongs to the HARBI1 family.</text>
</comment>
<comment type="subcellular location">
    <subcellularLocation>
        <location evidence="2">Nucleus</location>
    </subcellularLocation>
</comment>
<reference evidence="8" key="1">
    <citation type="submission" date="2020-04" db="EMBL/GenBank/DDBJ databases">
        <authorList>
            <person name="Alioto T."/>
            <person name="Alioto T."/>
            <person name="Gomez Garrido J."/>
        </authorList>
    </citation>
    <scope>NUCLEOTIDE SEQUENCE</scope>
    <source>
        <strain evidence="8">A484AB</strain>
    </source>
</reference>
<evidence type="ECO:0000313" key="8">
    <source>
        <dbReference type="EMBL" id="CAB3988565.1"/>
    </source>
</evidence>
<dbReference type="OrthoDB" id="6627079at2759"/>
<dbReference type="InterPro" id="IPR045249">
    <property type="entry name" value="HARBI1-like"/>
</dbReference>
<comment type="cofactor">
    <cofactor evidence="1">
        <name>a divalent metal cation</name>
        <dbReference type="ChEBI" id="CHEBI:60240"/>
    </cofactor>
</comment>
<evidence type="ECO:0000313" key="9">
    <source>
        <dbReference type="Proteomes" id="UP001152795"/>
    </source>
</evidence>
<comment type="caution">
    <text evidence="8">The sequence shown here is derived from an EMBL/GenBank/DDBJ whole genome shotgun (WGS) entry which is preliminary data.</text>
</comment>
<keyword evidence="7" id="KW-0539">Nucleus</keyword>
<dbReference type="Proteomes" id="UP001152795">
    <property type="component" value="Unassembled WGS sequence"/>
</dbReference>
<keyword evidence="5" id="KW-0479">Metal-binding</keyword>